<evidence type="ECO:0000259" key="1">
    <source>
        <dbReference type="Pfam" id="PF13460"/>
    </source>
</evidence>
<name>A0A917M9X2_9BACL</name>
<reference evidence="2 3" key="1">
    <citation type="journal article" date="2014" name="Int. J. Syst. Evol. Microbiol.">
        <title>Complete genome sequence of Corynebacterium casei LMG S-19264T (=DSM 44701T), isolated from a smear-ripened cheese.</title>
        <authorList>
            <consortium name="US DOE Joint Genome Institute (JGI-PGF)"/>
            <person name="Walter F."/>
            <person name="Albersmeier A."/>
            <person name="Kalinowski J."/>
            <person name="Ruckert C."/>
        </authorList>
    </citation>
    <scope>NUCLEOTIDE SEQUENCE [LARGE SCALE GENOMIC DNA]</scope>
    <source>
        <strain evidence="2 3">CGMCC 1.15286</strain>
    </source>
</reference>
<dbReference type="AlphaFoldDB" id="A0A917M9X2"/>
<dbReference type="EMBL" id="BMHY01000017">
    <property type="protein sequence ID" value="GGG87017.1"/>
    <property type="molecule type" value="Genomic_DNA"/>
</dbReference>
<dbReference type="InterPro" id="IPR036291">
    <property type="entry name" value="NAD(P)-bd_dom_sf"/>
</dbReference>
<sequence length="257" mass="27499">MVDHERRGSESGTYSCLVAGATGLVGSAIVKQLLADPSCHAVTVLARRPLDLPGAAGARSKLNVIVADFEQLGEALSDVSVDVVYCALGTTIKAAGSQEAFRRVDYEYPAALADWAEQTGVKHFLVITAMGSSASSPFFYSRVKGLLQERLAAVPIETMHFFQPSLLLGHRQTVRFGETVAAALSKSLGWLMVGPLRPYRAIEGEAVAEAMRTVAKQAVDGQLDQELGGDKPALFIYPSIKIAQLAAHTHEVNRSAY</sequence>
<evidence type="ECO:0000313" key="3">
    <source>
        <dbReference type="Proteomes" id="UP000600247"/>
    </source>
</evidence>
<dbReference type="Pfam" id="PF13460">
    <property type="entry name" value="NAD_binding_10"/>
    <property type="match status" value="1"/>
</dbReference>
<evidence type="ECO:0000313" key="2">
    <source>
        <dbReference type="EMBL" id="GGG87017.1"/>
    </source>
</evidence>
<dbReference type="PANTHER" id="PTHR14097:SF7">
    <property type="entry name" value="OXIDOREDUCTASE HTATIP2"/>
    <property type="match status" value="1"/>
</dbReference>
<dbReference type="Gene3D" id="3.40.50.720">
    <property type="entry name" value="NAD(P)-binding Rossmann-like Domain"/>
    <property type="match status" value="1"/>
</dbReference>
<dbReference type="InterPro" id="IPR016040">
    <property type="entry name" value="NAD(P)-bd_dom"/>
</dbReference>
<dbReference type="Proteomes" id="UP000600247">
    <property type="component" value="Unassembled WGS sequence"/>
</dbReference>
<comment type="caution">
    <text evidence="2">The sequence shown here is derived from an EMBL/GenBank/DDBJ whole genome shotgun (WGS) entry which is preliminary data.</text>
</comment>
<dbReference type="PANTHER" id="PTHR14097">
    <property type="entry name" value="OXIDOREDUCTASE HTATIP2"/>
    <property type="match status" value="1"/>
</dbReference>
<feature type="domain" description="NAD(P)-binding" evidence="1">
    <location>
        <begin position="20"/>
        <end position="140"/>
    </location>
</feature>
<protein>
    <submittedName>
        <fullName evidence="2">Nucleoside-diphosphate sugar epimerase</fullName>
    </submittedName>
</protein>
<accession>A0A917M9X2</accession>
<dbReference type="RefSeq" id="WP_188892569.1">
    <property type="nucleotide sequence ID" value="NZ_BMHY01000017.1"/>
</dbReference>
<organism evidence="2 3">
    <name type="scientific">Paenibacillus radicis</name>
    <name type="common">ex Gao et al. 2016</name>
    <dbReference type="NCBI Taxonomy" id="1737354"/>
    <lineage>
        <taxon>Bacteria</taxon>
        <taxon>Bacillati</taxon>
        <taxon>Bacillota</taxon>
        <taxon>Bacilli</taxon>
        <taxon>Bacillales</taxon>
        <taxon>Paenibacillaceae</taxon>
        <taxon>Paenibacillus</taxon>
    </lineage>
</organism>
<gene>
    <name evidence="2" type="ORF">GCM10010918_51610</name>
</gene>
<keyword evidence="3" id="KW-1185">Reference proteome</keyword>
<proteinExistence type="predicted"/>
<dbReference type="SUPFAM" id="SSF51735">
    <property type="entry name" value="NAD(P)-binding Rossmann-fold domains"/>
    <property type="match status" value="1"/>
</dbReference>